<name>A0AAV4FBR4_9GAST</name>
<keyword evidence="3" id="KW-1185">Reference proteome</keyword>
<reference evidence="2 3" key="1">
    <citation type="journal article" date="2021" name="Elife">
        <title>Chloroplast acquisition without the gene transfer in kleptoplastic sea slugs, Plakobranchus ocellatus.</title>
        <authorList>
            <person name="Maeda T."/>
            <person name="Takahashi S."/>
            <person name="Yoshida T."/>
            <person name="Shimamura S."/>
            <person name="Takaki Y."/>
            <person name="Nagai Y."/>
            <person name="Toyoda A."/>
            <person name="Suzuki Y."/>
            <person name="Arimoto A."/>
            <person name="Ishii H."/>
            <person name="Satoh N."/>
            <person name="Nishiyama T."/>
            <person name="Hasebe M."/>
            <person name="Maruyama T."/>
            <person name="Minagawa J."/>
            <person name="Obokata J."/>
            <person name="Shigenobu S."/>
        </authorList>
    </citation>
    <scope>NUCLEOTIDE SEQUENCE [LARGE SCALE GENOMIC DNA]</scope>
</reference>
<proteinExistence type="predicted"/>
<gene>
    <name evidence="2" type="ORF">ElyMa_005651300</name>
</gene>
<accession>A0AAV4FBR4</accession>
<dbReference type="EMBL" id="BMAT01011319">
    <property type="protein sequence ID" value="GFR70365.1"/>
    <property type="molecule type" value="Genomic_DNA"/>
</dbReference>
<sequence>MSKSYWHEISQSAVIVQGMIEEKEMKRKEDRDKEPRVNLLDGLFQRGLGEREEPTQMGERIERGEKRRREGGEDECLICYLTIAREDWYSSKEHSDKKLKEIEGERRRGAGGTFQYKYMKKMEPGI</sequence>
<comment type="caution">
    <text evidence="2">The sequence shown here is derived from an EMBL/GenBank/DDBJ whole genome shotgun (WGS) entry which is preliminary data.</text>
</comment>
<protein>
    <submittedName>
        <fullName evidence="2">Uncharacterized protein</fullName>
    </submittedName>
</protein>
<feature type="compositionally biased region" description="Basic and acidic residues" evidence="1">
    <location>
        <begin position="48"/>
        <end position="67"/>
    </location>
</feature>
<evidence type="ECO:0000313" key="3">
    <source>
        <dbReference type="Proteomes" id="UP000762676"/>
    </source>
</evidence>
<feature type="region of interest" description="Disordered" evidence="1">
    <location>
        <begin position="44"/>
        <end position="67"/>
    </location>
</feature>
<organism evidence="2 3">
    <name type="scientific">Elysia marginata</name>
    <dbReference type="NCBI Taxonomy" id="1093978"/>
    <lineage>
        <taxon>Eukaryota</taxon>
        <taxon>Metazoa</taxon>
        <taxon>Spiralia</taxon>
        <taxon>Lophotrochozoa</taxon>
        <taxon>Mollusca</taxon>
        <taxon>Gastropoda</taxon>
        <taxon>Heterobranchia</taxon>
        <taxon>Euthyneura</taxon>
        <taxon>Panpulmonata</taxon>
        <taxon>Sacoglossa</taxon>
        <taxon>Placobranchoidea</taxon>
        <taxon>Plakobranchidae</taxon>
        <taxon>Elysia</taxon>
    </lineage>
</organism>
<dbReference type="AlphaFoldDB" id="A0AAV4FBR4"/>
<dbReference type="Proteomes" id="UP000762676">
    <property type="component" value="Unassembled WGS sequence"/>
</dbReference>
<evidence type="ECO:0000313" key="2">
    <source>
        <dbReference type="EMBL" id="GFR70365.1"/>
    </source>
</evidence>
<evidence type="ECO:0000256" key="1">
    <source>
        <dbReference type="SAM" id="MobiDB-lite"/>
    </source>
</evidence>